<organism evidence="3 4">
    <name type="scientific">Marichromatium gracile</name>
    <name type="common">Chromatium gracile</name>
    <dbReference type="NCBI Taxonomy" id="1048"/>
    <lineage>
        <taxon>Bacteria</taxon>
        <taxon>Pseudomonadati</taxon>
        <taxon>Pseudomonadota</taxon>
        <taxon>Gammaproteobacteria</taxon>
        <taxon>Chromatiales</taxon>
        <taxon>Chromatiaceae</taxon>
        <taxon>Marichromatium</taxon>
    </lineage>
</organism>
<reference evidence="3 4" key="1">
    <citation type="submission" date="2016-02" db="EMBL/GenBank/DDBJ databases">
        <title>Genome sequence of Marichromatium gracile YL-28, a purple sulfur bacterium.</title>
        <authorList>
            <person name="Zhao C."/>
            <person name="Hong X."/>
            <person name="Chen S."/>
            <person name="Yang S."/>
        </authorList>
    </citation>
    <scope>NUCLEOTIDE SEQUENCE [LARGE SCALE GENOMIC DNA]</scope>
    <source>
        <strain evidence="3 4">YL28</strain>
    </source>
</reference>
<keyword evidence="2" id="KW-1133">Transmembrane helix</keyword>
<evidence type="ECO:0000313" key="4">
    <source>
        <dbReference type="Proteomes" id="UP000075766"/>
    </source>
</evidence>
<feature type="region of interest" description="Disordered" evidence="1">
    <location>
        <begin position="69"/>
        <end position="95"/>
    </location>
</feature>
<feature type="transmembrane region" description="Helical" evidence="2">
    <location>
        <begin position="108"/>
        <end position="132"/>
    </location>
</feature>
<keyword evidence="4" id="KW-1185">Reference proteome</keyword>
<comment type="caution">
    <text evidence="3">The sequence shown here is derived from an EMBL/GenBank/DDBJ whole genome shotgun (WGS) entry which is preliminary data.</text>
</comment>
<keyword evidence="2" id="KW-0812">Transmembrane</keyword>
<gene>
    <name evidence="3" type="ORF">AY586_05070</name>
</gene>
<dbReference type="EMBL" id="LSYU01000099">
    <property type="protein sequence ID" value="KXX63474.1"/>
    <property type="molecule type" value="Genomic_DNA"/>
</dbReference>
<proteinExistence type="predicted"/>
<keyword evidence="2" id="KW-0472">Membrane</keyword>
<sequence length="137" mass="14891">MKYAAKRTWPLRSPSWEHEGEAESFKAFATEFAAVERLGADGEFVVIDKSSDEAELRFFRVTTIAPYQVEETEPRSSTPAPEAGQAEGAQPTAEQDYSSALRPAISMLVYMGKVAVIAVAVITIAAFGIGYIKDLLA</sequence>
<name>A0ABR5VD00_MARGR</name>
<dbReference type="RefSeq" id="WP_062277658.1">
    <property type="nucleotide sequence ID" value="NZ_LSYU01000099.1"/>
</dbReference>
<dbReference type="Proteomes" id="UP000075766">
    <property type="component" value="Unassembled WGS sequence"/>
</dbReference>
<protein>
    <submittedName>
        <fullName evidence="3">Uncharacterized protein</fullName>
    </submittedName>
</protein>
<evidence type="ECO:0000256" key="2">
    <source>
        <dbReference type="SAM" id="Phobius"/>
    </source>
</evidence>
<evidence type="ECO:0000313" key="3">
    <source>
        <dbReference type="EMBL" id="KXX63474.1"/>
    </source>
</evidence>
<accession>A0ABR5VD00</accession>
<evidence type="ECO:0000256" key="1">
    <source>
        <dbReference type="SAM" id="MobiDB-lite"/>
    </source>
</evidence>